<name>A0A3B6SL93_WHEAT</name>
<dbReference type="Gramene" id="TraesCS7B03G0891400.1">
    <property type="protein sequence ID" value="TraesCS7B03G0891400.1.CDS1"/>
    <property type="gene ID" value="TraesCS7B03G0891400"/>
</dbReference>
<dbReference type="Gramene" id="TraesJAG7B03G04184880.1">
    <property type="protein sequence ID" value="TraesJAG7B03G04184880.1.CDS1"/>
    <property type="gene ID" value="TraesJAG7B03G04184880"/>
</dbReference>
<protein>
    <submittedName>
        <fullName evidence="1">Uncharacterized protein</fullName>
    </submittedName>
</protein>
<dbReference type="Gramene" id="TraesJUL7B03G04241550.1">
    <property type="protein sequence ID" value="TraesJUL7B03G04241550.1.CDS1"/>
    <property type="gene ID" value="TraesJUL7B03G04241550"/>
</dbReference>
<dbReference type="EnsemblPlants" id="TraesCS7B02G331600.1">
    <property type="protein sequence ID" value="TraesCS7B02G331600.1.cds1"/>
    <property type="gene ID" value="TraesCS7B02G331600"/>
</dbReference>
<sequence>MLVQKMPMAAGYEGFPLIPSFQADKEQAEAVLAVRAIKAKAEEASLILKAGCGSKRKAEEDGGEVTVKAKAKAAEEEAAAFTTVKAKAEEDSDEDAEWDDDEFMARITADHAAHVEKMKALYPTIKYGDYDPKVYCHSPDPESDAWNLQKKCLGLAEIAAGLL</sequence>
<dbReference type="Gramene" id="TraesCS7B02G331600.1">
    <property type="protein sequence ID" value="TraesCS7B02G331600.1.cds1"/>
    <property type="gene ID" value="TraesCS7B02G331600"/>
</dbReference>
<reference evidence="1" key="1">
    <citation type="submission" date="2018-08" db="EMBL/GenBank/DDBJ databases">
        <authorList>
            <person name="Rossello M."/>
        </authorList>
    </citation>
    <scope>NUCLEOTIDE SEQUENCE [LARGE SCALE GENOMIC DNA]</scope>
    <source>
        <strain evidence="1">cv. Chinese Spring</strain>
    </source>
</reference>
<reference evidence="1" key="2">
    <citation type="submission" date="2018-10" db="UniProtKB">
        <authorList>
            <consortium name="EnsemblPlants"/>
        </authorList>
    </citation>
    <scope>IDENTIFICATION</scope>
</reference>
<dbReference type="Proteomes" id="UP000019116">
    <property type="component" value="Chromosome 7B"/>
</dbReference>
<evidence type="ECO:0000313" key="1">
    <source>
        <dbReference type="EnsemblPlants" id="TraesCS7B02G331600.1.cds1"/>
    </source>
</evidence>
<dbReference type="Gramene" id="TraesCLE_scaffold_015139_01G000200.1">
    <property type="protein sequence ID" value="TraesCLE_scaffold_015139_01G000200.1"/>
    <property type="gene ID" value="TraesCLE_scaffold_015139_01G000200"/>
</dbReference>
<dbReference type="Gramene" id="TraesROB_scaffold_002712_01G000500.1">
    <property type="protein sequence ID" value="TraesROB_scaffold_002712_01G000500.1"/>
    <property type="gene ID" value="TraesROB_scaffold_002712_01G000500"/>
</dbReference>
<dbReference type="Gramene" id="TraesLAC7B03G04147150.1">
    <property type="protein sequence ID" value="TraesLAC7B03G04147150.1.CDS1"/>
    <property type="gene ID" value="TraesLAC7B03G04147150"/>
</dbReference>
<evidence type="ECO:0000313" key="2">
    <source>
        <dbReference type="Proteomes" id="UP000019116"/>
    </source>
</evidence>
<organism evidence="1">
    <name type="scientific">Triticum aestivum</name>
    <name type="common">Wheat</name>
    <dbReference type="NCBI Taxonomy" id="4565"/>
    <lineage>
        <taxon>Eukaryota</taxon>
        <taxon>Viridiplantae</taxon>
        <taxon>Streptophyta</taxon>
        <taxon>Embryophyta</taxon>
        <taxon>Tracheophyta</taxon>
        <taxon>Spermatophyta</taxon>
        <taxon>Magnoliopsida</taxon>
        <taxon>Liliopsida</taxon>
        <taxon>Poales</taxon>
        <taxon>Poaceae</taxon>
        <taxon>BOP clade</taxon>
        <taxon>Pooideae</taxon>
        <taxon>Triticodae</taxon>
        <taxon>Triticeae</taxon>
        <taxon>Triticinae</taxon>
        <taxon>Triticum</taxon>
    </lineage>
</organism>
<dbReference type="PaxDb" id="4565-Traes_7BL_7E8BDC838.1"/>
<proteinExistence type="predicted"/>
<dbReference type="Gramene" id="TraesSYM7B03G04251550.1">
    <property type="protein sequence ID" value="TraesSYM7B03G04251550.1.CDS1"/>
    <property type="gene ID" value="TraesSYM7B03G04251550"/>
</dbReference>
<dbReference type="Gramene" id="TraesCAD_scaffold_027104_01G000200.1">
    <property type="protein sequence ID" value="TraesCAD_scaffold_027104_01G000200.1"/>
    <property type="gene ID" value="TraesCAD_scaffold_027104_01G000200"/>
</dbReference>
<dbReference type="AlphaFoldDB" id="A0A3B6SL93"/>
<keyword evidence="2" id="KW-1185">Reference proteome</keyword>
<dbReference type="Gramene" id="TraesNOR7B03G04248840.1">
    <property type="protein sequence ID" value="TraesNOR7B03G04248840.1.CDS1"/>
    <property type="gene ID" value="TraesNOR7B03G04248840"/>
</dbReference>
<accession>A0A3B6SL93</accession>
<dbReference type="Gramene" id="TraesRN7B0100902600.1">
    <property type="protein sequence ID" value="TraesRN7B0100902600.1"/>
    <property type="gene ID" value="TraesRN7B0100902600"/>
</dbReference>
<dbReference type="Gramene" id="TraesARI7B03G04089180.1">
    <property type="protein sequence ID" value="TraesARI7B03G04089180.1.CDS1"/>
    <property type="gene ID" value="TraesARI7B03G04089180"/>
</dbReference>